<evidence type="ECO:0000313" key="11">
    <source>
        <dbReference type="EMBL" id="KAF4454636.1"/>
    </source>
</evidence>
<feature type="transmembrane region" description="Helical" evidence="9">
    <location>
        <begin position="415"/>
        <end position="436"/>
    </location>
</feature>
<proteinExistence type="inferred from homology"/>
<evidence type="ECO:0000256" key="8">
    <source>
        <dbReference type="ARBA" id="ARBA00038459"/>
    </source>
</evidence>
<dbReference type="AlphaFoldDB" id="A0A8H4P3F9"/>
<dbReference type="EMBL" id="JAADJG010000118">
    <property type="protein sequence ID" value="KAF4454636.1"/>
    <property type="molecule type" value="Genomic_DNA"/>
</dbReference>
<evidence type="ECO:0000256" key="6">
    <source>
        <dbReference type="ARBA" id="ARBA00023136"/>
    </source>
</evidence>
<reference evidence="11" key="1">
    <citation type="submission" date="2020-01" db="EMBL/GenBank/DDBJ databases">
        <title>Identification and distribution of gene clusters putatively required for synthesis of sphingolipid metabolism inhibitors in phylogenetically diverse species of the filamentous fungus Fusarium.</title>
        <authorList>
            <person name="Kim H.-S."/>
            <person name="Busman M."/>
            <person name="Brown D.W."/>
            <person name="Divon H."/>
            <person name="Uhlig S."/>
            <person name="Proctor R.H."/>
        </authorList>
    </citation>
    <scope>NUCLEOTIDE SEQUENCE</scope>
    <source>
        <strain evidence="11">NRRL 53441</strain>
    </source>
</reference>
<sequence length="487" mass="53635">MNSLQRVFSKITLKPSAGSERHQRPEANEDDFVEFRGGDVENPRNWSLARKRYITAITLLLSANGSIASSITAGNSQSITEEFGISTVAAQLPISLFLLGFCAGPLLFGPLSEFYGRRWILYTTFFLYFCCTYLTAWPPNLGGLLVGRFLAGSFASGPFVIGPAVLVDLWDKGERGNAMGILICISWVGPALGTVISGFFELKKNWRWSTYACLWLGSFTIMLMFTIPETHSPTILTQKARLARHQGHNMQSAGEASRPKLLQLYKTALTRPWVLLFDTISFLCCLYSCLISALQYMLFNIYPIVFHDLRGWNVGVSQLPVLGQAIGAVFGLLIIFYHSRCRKRKADMGRDMLPEDHMILAMIGGVGFPISMLWLSWSAQYNSVHWIVPTAGGTVLATCLMLIHVSCFSYITDTYADYAASVIAVNIVVRCVSSAGAPLFTTQMFDSIGIGGGGSLIAGTAALLAITPFLFYRYGHTIRSKSKYALA</sequence>
<evidence type="ECO:0000256" key="2">
    <source>
        <dbReference type="ARBA" id="ARBA00022448"/>
    </source>
</evidence>
<feature type="transmembrane region" description="Helical" evidence="9">
    <location>
        <begin position="53"/>
        <end position="71"/>
    </location>
</feature>
<dbReference type="Gene3D" id="1.20.1250.20">
    <property type="entry name" value="MFS general substrate transporter like domains"/>
    <property type="match status" value="1"/>
</dbReference>
<evidence type="ECO:0000256" key="1">
    <source>
        <dbReference type="ARBA" id="ARBA00004651"/>
    </source>
</evidence>
<evidence type="ECO:0000313" key="12">
    <source>
        <dbReference type="Proteomes" id="UP000605986"/>
    </source>
</evidence>
<feature type="transmembrane region" description="Helical" evidence="9">
    <location>
        <begin position="179"/>
        <end position="200"/>
    </location>
</feature>
<keyword evidence="2" id="KW-0813">Transport</keyword>
<organism evidence="11 12">
    <name type="scientific">Fusarium austroafricanum</name>
    <dbReference type="NCBI Taxonomy" id="2364996"/>
    <lineage>
        <taxon>Eukaryota</taxon>
        <taxon>Fungi</taxon>
        <taxon>Dikarya</taxon>
        <taxon>Ascomycota</taxon>
        <taxon>Pezizomycotina</taxon>
        <taxon>Sordariomycetes</taxon>
        <taxon>Hypocreomycetidae</taxon>
        <taxon>Hypocreales</taxon>
        <taxon>Nectriaceae</taxon>
        <taxon>Fusarium</taxon>
        <taxon>Fusarium concolor species complex</taxon>
    </lineage>
</organism>
<evidence type="ECO:0000256" key="3">
    <source>
        <dbReference type="ARBA" id="ARBA00022475"/>
    </source>
</evidence>
<protein>
    <recommendedName>
        <fullName evidence="10">Major facilitator superfamily (MFS) profile domain-containing protein</fullName>
    </recommendedName>
</protein>
<name>A0A8H4P3F9_9HYPO</name>
<dbReference type="PROSITE" id="PS50850">
    <property type="entry name" value="MFS"/>
    <property type="match status" value="1"/>
</dbReference>
<evidence type="ECO:0000256" key="7">
    <source>
        <dbReference type="ARBA" id="ARBA00023180"/>
    </source>
</evidence>
<dbReference type="InterPro" id="IPR036259">
    <property type="entry name" value="MFS_trans_sf"/>
</dbReference>
<evidence type="ECO:0000256" key="5">
    <source>
        <dbReference type="ARBA" id="ARBA00022989"/>
    </source>
</evidence>
<dbReference type="SUPFAM" id="SSF103473">
    <property type="entry name" value="MFS general substrate transporter"/>
    <property type="match status" value="1"/>
</dbReference>
<feature type="transmembrane region" description="Helical" evidence="9">
    <location>
        <begin position="273"/>
        <end position="299"/>
    </location>
</feature>
<feature type="transmembrane region" description="Helical" evidence="9">
    <location>
        <begin position="358"/>
        <end position="377"/>
    </location>
</feature>
<evidence type="ECO:0000259" key="10">
    <source>
        <dbReference type="PROSITE" id="PS50850"/>
    </source>
</evidence>
<dbReference type="Pfam" id="PF07690">
    <property type="entry name" value="MFS_1"/>
    <property type="match status" value="1"/>
</dbReference>
<evidence type="ECO:0000256" key="9">
    <source>
        <dbReference type="SAM" id="Phobius"/>
    </source>
</evidence>
<accession>A0A8H4P3F9</accession>
<keyword evidence="3" id="KW-1003">Cell membrane</keyword>
<dbReference type="Proteomes" id="UP000605986">
    <property type="component" value="Unassembled WGS sequence"/>
</dbReference>
<feature type="transmembrane region" description="Helical" evidence="9">
    <location>
        <begin position="206"/>
        <end position="227"/>
    </location>
</feature>
<dbReference type="PANTHER" id="PTHR23502">
    <property type="entry name" value="MAJOR FACILITATOR SUPERFAMILY"/>
    <property type="match status" value="1"/>
</dbReference>
<dbReference type="OrthoDB" id="6770063at2759"/>
<keyword evidence="6 9" id="KW-0472">Membrane</keyword>
<comment type="similarity">
    <text evidence="8">Belongs to the major facilitator superfamily. DHA1 family. Polyamines/proton antiporter (TC 2.A.1.2.16) subfamily.</text>
</comment>
<keyword evidence="12" id="KW-1185">Reference proteome</keyword>
<feature type="domain" description="Major facilitator superfamily (MFS) profile" evidence="10">
    <location>
        <begin position="54"/>
        <end position="477"/>
    </location>
</feature>
<feature type="transmembrane region" description="Helical" evidence="9">
    <location>
        <begin position="83"/>
        <end position="107"/>
    </location>
</feature>
<comment type="caution">
    <text evidence="11">The sequence shown here is derived from an EMBL/GenBank/DDBJ whole genome shotgun (WGS) entry which is preliminary data.</text>
</comment>
<keyword evidence="5 9" id="KW-1133">Transmembrane helix</keyword>
<comment type="subcellular location">
    <subcellularLocation>
        <location evidence="1">Cell membrane</location>
        <topology evidence="1">Multi-pass membrane protein</topology>
    </subcellularLocation>
</comment>
<dbReference type="PANTHER" id="PTHR23502:SF186">
    <property type="entry name" value="MAJOR FACILITATOR SUPERFAMILY (MFS) PROFILE DOMAIN-CONTAINING PROTEIN"/>
    <property type="match status" value="1"/>
</dbReference>
<keyword evidence="4 9" id="KW-0812">Transmembrane</keyword>
<dbReference type="InterPro" id="IPR020846">
    <property type="entry name" value="MFS_dom"/>
</dbReference>
<feature type="transmembrane region" description="Helical" evidence="9">
    <location>
        <begin position="149"/>
        <end position="167"/>
    </location>
</feature>
<feature type="transmembrane region" description="Helical" evidence="9">
    <location>
        <begin position="119"/>
        <end position="137"/>
    </location>
</feature>
<gene>
    <name evidence="11" type="ORF">F53441_2870</name>
</gene>
<dbReference type="GO" id="GO:0022857">
    <property type="term" value="F:transmembrane transporter activity"/>
    <property type="evidence" value="ECO:0007669"/>
    <property type="project" value="InterPro"/>
</dbReference>
<dbReference type="InterPro" id="IPR011701">
    <property type="entry name" value="MFS"/>
</dbReference>
<feature type="transmembrane region" description="Helical" evidence="9">
    <location>
        <begin position="319"/>
        <end position="337"/>
    </location>
</feature>
<feature type="transmembrane region" description="Helical" evidence="9">
    <location>
        <begin position="448"/>
        <end position="472"/>
    </location>
</feature>
<dbReference type="GO" id="GO:0005886">
    <property type="term" value="C:plasma membrane"/>
    <property type="evidence" value="ECO:0007669"/>
    <property type="project" value="UniProtKB-SubCell"/>
</dbReference>
<evidence type="ECO:0000256" key="4">
    <source>
        <dbReference type="ARBA" id="ARBA00022692"/>
    </source>
</evidence>
<feature type="transmembrane region" description="Helical" evidence="9">
    <location>
        <begin position="383"/>
        <end position="403"/>
    </location>
</feature>
<keyword evidence="7" id="KW-0325">Glycoprotein</keyword>